<dbReference type="GO" id="GO:0046872">
    <property type="term" value="F:metal ion binding"/>
    <property type="evidence" value="ECO:0007669"/>
    <property type="project" value="UniProtKB-KW"/>
</dbReference>
<dbReference type="SMART" id="SM00849">
    <property type="entry name" value="Lactamase_B"/>
    <property type="match status" value="1"/>
</dbReference>
<keyword evidence="7" id="KW-1185">Reference proteome</keyword>
<evidence type="ECO:0000259" key="5">
    <source>
        <dbReference type="SMART" id="SM00849"/>
    </source>
</evidence>
<evidence type="ECO:0000313" key="7">
    <source>
        <dbReference type="Proteomes" id="UP000009881"/>
    </source>
</evidence>
<dbReference type="InterPro" id="IPR036866">
    <property type="entry name" value="RibonucZ/Hydroxyglut_hydro"/>
</dbReference>
<keyword evidence="3" id="KW-0378">Hydrolase</keyword>
<dbReference type="CDD" id="cd06262">
    <property type="entry name" value="metallo-hydrolase-like_MBL-fold"/>
    <property type="match status" value="1"/>
</dbReference>
<reference evidence="6 7" key="1">
    <citation type="journal article" date="2013" name="Genome Announc.">
        <title>Draft Genome Sequence of an Alphaproteobacterium, Caenispirillum salinarum AK4(T), Isolated from a Solar Saltern.</title>
        <authorList>
            <person name="Khatri I."/>
            <person name="Singh A."/>
            <person name="Korpole S."/>
            <person name="Pinnaka A.K."/>
            <person name="Subramanian S."/>
        </authorList>
    </citation>
    <scope>NUCLEOTIDE SEQUENCE [LARGE SCALE GENOMIC DNA]</scope>
    <source>
        <strain evidence="6 7">AK4</strain>
    </source>
</reference>
<dbReference type="GO" id="GO:0016787">
    <property type="term" value="F:hydrolase activity"/>
    <property type="evidence" value="ECO:0007669"/>
    <property type="project" value="UniProtKB-KW"/>
</dbReference>
<dbReference type="Pfam" id="PF00753">
    <property type="entry name" value="Lactamase_B"/>
    <property type="match status" value="1"/>
</dbReference>
<dbReference type="RefSeq" id="WP_009540708.1">
    <property type="nucleotide sequence ID" value="NZ_ANHY01000010.1"/>
</dbReference>
<evidence type="ECO:0000256" key="4">
    <source>
        <dbReference type="ARBA" id="ARBA00022833"/>
    </source>
</evidence>
<dbReference type="Proteomes" id="UP000009881">
    <property type="component" value="Unassembled WGS sequence"/>
</dbReference>
<sequence>MQPFESPAVIGDYEVHVVVSEPPYYQNCYVVKHVPTGRQVIVDPGDAADRIVARVTENGGADTVDAILLTHGHPDHIAALAHVAAETGAPVIAQDNERPILDNAGQWGQMLLGRALEVPEVSWFSGEPEHDVCGARVATVATPGHTPGGVCFVFPGFALTGDTLFQGGVGRTDFPGGDQATLVRSITRFLEKVPAGTVLFSGHGGPWTARDAKRWWKVMAGAM</sequence>
<gene>
    <name evidence="6" type="ORF">C882_0048</name>
</gene>
<dbReference type="Gene3D" id="3.60.15.10">
    <property type="entry name" value="Ribonuclease Z/Hydroxyacylglutathione hydrolase-like"/>
    <property type="match status" value="1"/>
</dbReference>
<dbReference type="InterPro" id="IPR051453">
    <property type="entry name" value="MBL_Glyoxalase_II"/>
</dbReference>
<dbReference type="PANTHER" id="PTHR46233:SF3">
    <property type="entry name" value="HYDROXYACYLGLUTATHIONE HYDROLASE GLOC"/>
    <property type="match status" value="1"/>
</dbReference>
<keyword evidence="2" id="KW-0479">Metal-binding</keyword>
<dbReference type="PANTHER" id="PTHR46233">
    <property type="entry name" value="HYDROXYACYLGLUTATHIONE HYDROLASE GLOC"/>
    <property type="match status" value="1"/>
</dbReference>
<dbReference type="OrthoDB" id="9802991at2"/>
<protein>
    <recommendedName>
        <fullName evidence="5">Metallo-beta-lactamase domain-containing protein</fullName>
    </recommendedName>
</protein>
<accession>K9GXH1</accession>
<proteinExistence type="predicted"/>
<evidence type="ECO:0000256" key="3">
    <source>
        <dbReference type="ARBA" id="ARBA00022801"/>
    </source>
</evidence>
<organism evidence="6 7">
    <name type="scientific">Caenispirillum salinarum AK4</name>
    <dbReference type="NCBI Taxonomy" id="1238182"/>
    <lineage>
        <taxon>Bacteria</taxon>
        <taxon>Pseudomonadati</taxon>
        <taxon>Pseudomonadota</taxon>
        <taxon>Alphaproteobacteria</taxon>
        <taxon>Rhodospirillales</taxon>
        <taxon>Novispirillaceae</taxon>
        <taxon>Caenispirillum</taxon>
    </lineage>
</organism>
<dbReference type="AlphaFoldDB" id="K9GXH1"/>
<dbReference type="eggNOG" id="COG0491">
    <property type="taxonomic scope" value="Bacteria"/>
</dbReference>
<comment type="cofactor">
    <cofactor evidence="1">
        <name>Zn(2+)</name>
        <dbReference type="ChEBI" id="CHEBI:29105"/>
    </cofactor>
</comment>
<evidence type="ECO:0000256" key="1">
    <source>
        <dbReference type="ARBA" id="ARBA00001947"/>
    </source>
</evidence>
<name>K9GXH1_9PROT</name>
<dbReference type="SUPFAM" id="SSF56281">
    <property type="entry name" value="Metallo-hydrolase/oxidoreductase"/>
    <property type="match status" value="1"/>
</dbReference>
<evidence type="ECO:0000256" key="2">
    <source>
        <dbReference type="ARBA" id="ARBA00022723"/>
    </source>
</evidence>
<comment type="caution">
    <text evidence="6">The sequence shown here is derived from an EMBL/GenBank/DDBJ whole genome shotgun (WGS) entry which is preliminary data.</text>
</comment>
<feature type="domain" description="Metallo-beta-lactamase" evidence="5">
    <location>
        <begin position="25"/>
        <end position="203"/>
    </location>
</feature>
<evidence type="ECO:0000313" key="6">
    <source>
        <dbReference type="EMBL" id="EKV29967.1"/>
    </source>
</evidence>
<keyword evidence="4" id="KW-0862">Zinc</keyword>
<dbReference type="STRING" id="1238182.C882_0048"/>
<dbReference type="EMBL" id="ANHY01000010">
    <property type="protein sequence ID" value="EKV29967.1"/>
    <property type="molecule type" value="Genomic_DNA"/>
</dbReference>
<dbReference type="InterPro" id="IPR001279">
    <property type="entry name" value="Metallo-B-lactamas"/>
</dbReference>